<dbReference type="PRINTS" id="PR01607">
    <property type="entry name" value="APYRASEFAMLY"/>
</dbReference>
<evidence type="ECO:0000313" key="6">
    <source>
        <dbReference type="Proteomes" id="UP001204851"/>
    </source>
</evidence>
<evidence type="ECO:0000259" key="3">
    <source>
        <dbReference type="Pfam" id="PF00149"/>
    </source>
</evidence>
<protein>
    <submittedName>
        <fullName evidence="5">Bifunctional metallophosphatase/5'-nucleotidase</fullName>
    </submittedName>
</protein>
<sequence>MFALNRLALALMAALAVAGAHAAAGAKTTIVRAAAAKDTSNPVIKVLALNDFHGALESPGTYKADGNAAAVPAGGVDEIAGYIAAARAANPNTVVVSAGDLIGASPLVSALFHDEPTIETMNRAGLDFNAVGNHEFDDGKADLKRMAQGGCHPTDTVNSCRGADVGTPVPFEGAQFKFLAANVANAKTGDTLFKPYGIKAFKAGGKKVKVAFIGLTLKETPQIVTPSAVKGLVFNDEAATINRLVPELRAQGVEAIVVLIHQGGVQTGSTVDINACAGNLDGSPIKTIVSQLDDAVDLVISGHTHAAYNCQLPLASGRLIPVTSANTQGKVLTDIDITLDRATGQVAAITAQNKVVDRSNAAIVPNAQIAGIVAAYKALAAPVANQVIGAITTDVPNTKDAACNMPAGDLIADSQWAATSPSNLGGAQFALMNPGGVRNPGFLYAGSAVGEGDGNVTYGEAFTVQPFGNSLVTLTLTTQQVRDTLEQQFPGCLGQTSTYAKVLLPSKGIRYEWDYTQACGAKVRNLTLTSGAGVQTLVDAAGQVVDAGKTWRVTVNNFLADGGDGFSALKGGSNRLGGAQDIDALSAYLAAYKAPAPAYDPAAANLGKPRIARLDVGTSCP</sequence>
<dbReference type="EMBL" id="JAMXMC010000002">
    <property type="protein sequence ID" value="MCO5975705.1"/>
    <property type="molecule type" value="Genomic_DNA"/>
</dbReference>
<reference evidence="5 6" key="1">
    <citation type="submission" date="2022-06" db="EMBL/GenBank/DDBJ databases">
        <title>Ideonella sp. NS12-5 Genome sequencing and assembly.</title>
        <authorList>
            <person name="Jung Y."/>
        </authorList>
    </citation>
    <scope>NUCLEOTIDE SEQUENCE [LARGE SCALE GENOMIC DNA]</scope>
    <source>
        <strain evidence="5 6">NS12-5</strain>
    </source>
</reference>
<dbReference type="SUPFAM" id="SSF56300">
    <property type="entry name" value="Metallo-dependent phosphatases"/>
    <property type="match status" value="1"/>
</dbReference>
<organism evidence="5 6">
    <name type="scientific">Ideonella oryzae</name>
    <dbReference type="NCBI Taxonomy" id="2937441"/>
    <lineage>
        <taxon>Bacteria</taxon>
        <taxon>Pseudomonadati</taxon>
        <taxon>Pseudomonadota</taxon>
        <taxon>Betaproteobacteria</taxon>
        <taxon>Burkholderiales</taxon>
        <taxon>Sphaerotilaceae</taxon>
        <taxon>Ideonella</taxon>
    </lineage>
</organism>
<dbReference type="InterPro" id="IPR006179">
    <property type="entry name" value="5_nucleotidase/apyrase"/>
</dbReference>
<keyword evidence="2" id="KW-0547">Nucleotide-binding</keyword>
<feature type="domain" description="5'-Nucleotidase C-terminal" evidence="4">
    <location>
        <begin position="388"/>
        <end position="570"/>
    </location>
</feature>
<dbReference type="Pfam" id="PF02872">
    <property type="entry name" value="5_nucleotid_C"/>
    <property type="match status" value="1"/>
</dbReference>
<feature type="domain" description="Calcineurin-like phosphoesterase" evidence="3">
    <location>
        <begin position="44"/>
        <end position="306"/>
    </location>
</feature>
<gene>
    <name evidence="5" type="ORF">M0L44_03070</name>
</gene>
<proteinExistence type="inferred from homology"/>
<dbReference type="PANTHER" id="PTHR11575:SF24">
    <property type="entry name" value="5'-NUCLEOTIDASE"/>
    <property type="match status" value="1"/>
</dbReference>
<dbReference type="InterPro" id="IPR008334">
    <property type="entry name" value="5'-Nucleotdase_C"/>
</dbReference>
<dbReference type="Proteomes" id="UP001204851">
    <property type="component" value="Unassembled WGS sequence"/>
</dbReference>
<accession>A0ABT1BHK6</accession>
<keyword evidence="1 2" id="KW-0732">Signal</keyword>
<dbReference type="InterPro" id="IPR036907">
    <property type="entry name" value="5'-Nucleotdase_C_sf"/>
</dbReference>
<dbReference type="Gene3D" id="3.90.780.10">
    <property type="entry name" value="5'-Nucleotidase, C-terminal domain"/>
    <property type="match status" value="1"/>
</dbReference>
<dbReference type="PANTHER" id="PTHR11575">
    <property type="entry name" value="5'-NUCLEOTIDASE-RELATED"/>
    <property type="match status" value="1"/>
</dbReference>
<evidence type="ECO:0000256" key="1">
    <source>
        <dbReference type="ARBA" id="ARBA00022729"/>
    </source>
</evidence>
<name>A0ABT1BHK6_9BURK</name>
<dbReference type="SUPFAM" id="SSF55816">
    <property type="entry name" value="5'-nucleotidase (syn. UDP-sugar hydrolase), C-terminal domain"/>
    <property type="match status" value="1"/>
</dbReference>
<dbReference type="InterPro" id="IPR004843">
    <property type="entry name" value="Calcineurin-like_PHP"/>
</dbReference>
<feature type="signal peptide" evidence="2">
    <location>
        <begin position="1"/>
        <end position="22"/>
    </location>
</feature>
<keyword evidence="6" id="KW-1185">Reference proteome</keyword>
<comment type="similarity">
    <text evidence="2">Belongs to the 5'-nucleotidase family.</text>
</comment>
<evidence type="ECO:0000313" key="5">
    <source>
        <dbReference type="EMBL" id="MCO5975705.1"/>
    </source>
</evidence>
<keyword evidence="2" id="KW-0378">Hydrolase</keyword>
<dbReference type="Pfam" id="PF00149">
    <property type="entry name" value="Metallophos"/>
    <property type="match status" value="1"/>
</dbReference>
<evidence type="ECO:0000256" key="2">
    <source>
        <dbReference type="RuleBase" id="RU362119"/>
    </source>
</evidence>
<feature type="chain" id="PRO_5045007769" evidence="2">
    <location>
        <begin position="23"/>
        <end position="621"/>
    </location>
</feature>
<evidence type="ECO:0000259" key="4">
    <source>
        <dbReference type="Pfam" id="PF02872"/>
    </source>
</evidence>
<dbReference type="InterPro" id="IPR029052">
    <property type="entry name" value="Metallo-depent_PP-like"/>
</dbReference>
<comment type="caution">
    <text evidence="5">The sequence shown here is derived from an EMBL/GenBank/DDBJ whole genome shotgun (WGS) entry which is preliminary data.</text>
</comment>
<dbReference type="RefSeq" id="WP_252768149.1">
    <property type="nucleotide sequence ID" value="NZ_JAMXMC010000002.1"/>
</dbReference>
<dbReference type="Gene3D" id="3.60.21.10">
    <property type="match status" value="1"/>
</dbReference>